<dbReference type="Pfam" id="PF04707">
    <property type="entry name" value="PRELI"/>
    <property type="match status" value="1"/>
</dbReference>
<evidence type="ECO:0000313" key="3">
    <source>
        <dbReference type="Proteomes" id="UP000186583"/>
    </source>
</evidence>
<dbReference type="PANTHER" id="PTHR11158">
    <property type="entry name" value="MSF1/PX19 RELATED"/>
    <property type="match status" value="1"/>
</dbReference>
<dbReference type="InterPro" id="IPR037365">
    <property type="entry name" value="Slowmo/Ups"/>
</dbReference>
<comment type="caution">
    <text evidence="2">The sequence shown here is derived from an EMBL/GenBank/DDBJ whole genome shotgun (WGS) entry which is preliminary data.</text>
</comment>
<name>A0A1Q8RQ60_9PEZI</name>
<organism evidence="2 3">
    <name type="scientific">Colletotrichum chlorophyti</name>
    <dbReference type="NCBI Taxonomy" id="708187"/>
    <lineage>
        <taxon>Eukaryota</taxon>
        <taxon>Fungi</taxon>
        <taxon>Dikarya</taxon>
        <taxon>Ascomycota</taxon>
        <taxon>Pezizomycotina</taxon>
        <taxon>Sordariomycetes</taxon>
        <taxon>Hypocreomycetidae</taxon>
        <taxon>Glomerellales</taxon>
        <taxon>Glomerellaceae</taxon>
        <taxon>Colletotrichum</taxon>
    </lineage>
</organism>
<proteinExistence type="predicted"/>
<dbReference type="EMBL" id="MPGH01000130">
    <property type="protein sequence ID" value="OLN86458.1"/>
    <property type="molecule type" value="Genomic_DNA"/>
</dbReference>
<feature type="domain" description="PRELI/MSF1" evidence="1">
    <location>
        <begin position="1"/>
        <end position="227"/>
    </location>
</feature>
<evidence type="ECO:0000313" key="2">
    <source>
        <dbReference type="EMBL" id="OLN86458.1"/>
    </source>
</evidence>
<gene>
    <name evidence="2" type="ORF">CCHL11_06337</name>
</gene>
<keyword evidence="3" id="KW-1185">Reference proteome</keyword>
<sequence>MVLTHTTNHTYSHPFPTVTLAYFLRYSSPKLNPFSTHVLSTDTIDSRVDPATGRLHTTRIHLKKSRLPAPVFKLLPASITGGGSAGEKASYVLETSIVDVREGWMRTESRNLNFMNVLSVVEKQDFRLPADASADAATDVTTTVVYKSRLGERLRAGKKDQVPSIQANDAATEQKEGRWLSGWVSGLGARGIQRSIENIASSKTQDQMGKSREGMRVVLERLRKNGVVGVLEMMRRERQLA</sequence>
<evidence type="ECO:0000259" key="1">
    <source>
        <dbReference type="PROSITE" id="PS50904"/>
    </source>
</evidence>
<reference evidence="2 3" key="1">
    <citation type="submission" date="2016-11" db="EMBL/GenBank/DDBJ databases">
        <title>Draft Genome Assembly of Colletotrichum chlorophyti a pathogen of herbaceous plants.</title>
        <authorList>
            <person name="Gan P."/>
            <person name="Narusaka M."/>
            <person name="Tsushima A."/>
            <person name="Narusaka Y."/>
            <person name="Takano Y."/>
            <person name="Shirasu K."/>
        </authorList>
    </citation>
    <scope>NUCLEOTIDE SEQUENCE [LARGE SCALE GENOMIC DNA]</scope>
    <source>
        <strain evidence="2 3">NTL11</strain>
    </source>
</reference>
<protein>
    <submittedName>
        <fullName evidence="2">Protein UPS1, mitochondrial</fullName>
    </submittedName>
</protein>
<dbReference type="Proteomes" id="UP000186583">
    <property type="component" value="Unassembled WGS sequence"/>
</dbReference>
<accession>A0A1Q8RQ60</accession>
<dbReference type="InterPro" id="IPR006797">
    <property type="entry name" value="PRELI/MSF1_dom"/>
</dbReference>
<dbReference type="PROSITE" id="PS50904">
    <property type="entry name" value="PRELI_MSF1"/>
    <property type="match status" value="1"/>
</dbReference>
<dbReference type="GO" id="GO:0005758">
    <property type="term" value="C:mitochondrial intermembrane space"/>
    <property type="evidence" value="ECO:0007669"/>
    <property type="project" value="InterPro"/>
</dbReference>
<dbReference type="AlphaFoldDB" id="A0A1Q8RQ60"/>
<dbReference type="STRING" id="708187.A0A1Q8RQ60"/>
<dbReference type="OrthoDB" id="341300at2759"/>